<dbReference type="RefSeq" id="WP_118201437.1">
    <property type="nucleotide sequence ID" value="NZ_QRIE01000066.1"/>
</dbReference>
<protein>
    <submittedName>
        <fullName evidence="2">Helix-hairpin-helix domain-containing protein</fullName>
    </submittedName>
</protein>
<keyword evidence="1" id="KW-0732">Signal</keyword>
<accession>A0A3R6DQ91</accession>
<dbReference type="AlphaFoldDB" id="A0A3R6DQ91"/>
<organism evidence="2 3">
    <name type="scientific">Segatella copri</name>
    <dbReference type="NCBI Taxonomy" id="165179"/>
    <lineage>
        <taxon>Bacteria</taxon>
        <taxon>Pseudomonadati</taxon>
        <taxon>Bacteroidota</taxon>
        <taxon>Bacteroidia</taxon>
        <taxon>Bacteroidales</taxon>
        <taxon>Prevotellaceae</taxon>
        <taxon>Segatella</taxon>
    </lineage>
</organism>
<dbReference type="EMBL" id="QRIN01000062">
    <property type="protein sequence ID" value="RHG63642.1"/>
    <property type="molecule type" value="Genomic_DNA"/>
</dbReference>
<sequence>MKCLLQMKHAHSITSLLLKLFLVGSSQIFCASWAQAQSSSLSELGAVPEDSLSASPPWQQLLSDLSASEDFEHVAWQDYEEDLEEMAQHPVNLNTATREELERMPFLTASQVEDILFYIYRYGQLKSMSELTLISSIGWYQRQLMSCFFFVAYDGSKPAFPSLKNIAQYGKHEVMGMLKVPFYERKGDASGTGGYLGYPYKHGLRYQFRYGNSVKLGFVASQDAGEPFFGGRNTMGYDFYSFYLQVKNLGRWKNITLGRYRLNVGLGLILNNDFGFGKLSALTSLGRSSSCIIRGHSSRSSANYLQGAAATYTLFKGLELTGFLSYRQIDATLSADGGGIKTILKTGLHRTVNEIAKQKVASNTLVGGNISYRHQGWHIGGTAFYTSFSLPLTPNKTQLYKRFAPEGNAFWNASISYGYISHRLTLSGETATGDCGSIATLNAASYLCSDHFTLMALHRFYSARYYSLFSNSFSEGSDVQDENGVYLGFTWIPAHHWSITAYSDFAYFAWPKYQTRESTQSWDNLLNILFQPSRVLTVGGRFRYKDKAGTTTGRLRLYATISQKRWSAKTSLDYTMSQAESAMKNEGDELSKGYMVSEHIGWEWKWKKQLKGTLRGCLGYFHTSDFASRIYAYEPGLLYQMSFGSYYGEGIRYALVARSEIGSHLLLIAKLGTTDYFDRSHISSGLQEISRSSQSDLEIQVKWKW</sequence>
<dbReference type="SUPFAM" id="SSF47781">
    <property type="entry name" value="RuvA domain 2-like"/>
    <property type="match status" value="1"/>
</dbReference>
<name>A0A3R6DQ91_9BACT</name>
<evidence type="ECO:0000313" key="3">
    <source>
        <dbReference type="Proteomes" id="UP000286501"/>
    </source>
</evidence>
<comment type="caution">
    <text evidence="2">The sequence shown here is derived from an EMBL/GenBank/DDBJ whole genome shotgun (WGS) entry which is preliminary data.</text>
</comment>
<evidence type="ECO:0000256" key="1">
    <source>
        <dbReference type="SAM" id="SignalP"/>
    </source>
</evidence>
<gene>
    <name evidence="2" type="ORF">DW250_12520</name>
</gene>
<dbReference type="InterPro" id="IPR010994">
    <property type="entry name" value="RuvA_2-like"/>
</dbReference>
<feature type="signal peptide" evidence="1">
    <location>
        <begin position="1"/>
        <end position="36"/>
    </location>
</feature>
<dbReference type="Proteomes" id="UP000286501">
    <property type="component" value="Unassembled WGS sequence"/>
</dbReference>
<evidence type="ECO:0000313" key="2">
    <source>
        <dbReference type="EMBL" id="RHG63642.1"/>
    </source>
</evidence>
<feature type="chain" id="PRO_5043187597" evidence="1">
    <location>
        <begin position="37"/>
        <end position="705"/>
    </location>
</feature>
<reference evidence="2 3" key="1">
    <citation type="submission" date="2018-08" db="EMBL/GenBank/DDBJ databases">
        <title>A genome reference for cultivated species of the human gut microbiota.</title>
        <authorList>
            <person name="Zou Y."/>
            <person name="Xue W."/>
            <person name="Luo G."/>
        </authorList>
    </citation>
    <scope>NUCLEOTIDE SEQUENCE [LARGE SCALE GENOMIC DNA]</scope>
    <source>
        <strain evidence="2 3">AM22-1</strain>
    </source>
</reference>
<proteinExistence type="predicted"/>